<reference evidence="1" key="2">
    <citation type="journal article" date="2015" name="Fish Shellfish Immunol.">
        <title>Early steps in the European eel (Anguilla anguilla)-Vibrio vulnificus interaction in the gills: Role of the RtxA13 toxin.</title>
        <authorList>
            <person name="Callol A."/>
            <person name="Pajuelo D."/>
            <person name="Ebbesson L."/>
            <person name="Teles M."/>
            <person name="MacKenzie S."/>
            <person name="Amaro C."/>
        </authorList>
    </citation>
    <scope>NUCLEOTIDE SEQUENCE</scope>
</reference>
<dbReference type="EMBL" id="GBXM01082595">
    <property type="protein sequence ID" value="JAH25982.1"/>
    <property type="molecule type" value="Transcribed_RNA"/>
</dbReference>
<organism evidence="1">
    <name type="scientific">Anguilla anguilla</name>
    <name type="common">European freshwater eel</name>
    <name type="synonym">Muraena anguilla</name>
    <dbReference type="NCBI Taxonomy" id="7936"/>
    <lineage>
        <taxon>Eukaryota</taxon>
        <taxon>Metazoa</taxon>
        <taxon>Chordata</taxon>
        <taxon>Craniata</taxon>
        <taxon>Vertebrata</taxon>
        <taxon>Euteleostomi</taxon>
        <taxon>Actinopterygii</taxon>
        <taxon>Neopterygii</taxon>
        <taxon>Teleostei</taxon>
        <taxon>Anguilliformes</taxon>
        <taxon>Anguillidae</taxon>
        <taxon>Anguilla</taxon>
    </lineage>
</organism>
<protein>
    <submittedName>
        <fullName evidence="1">Uncharacterized protein</fullName>
    </submittedName>
</protein>
<name>A0A0E9RB14_ANGAN</name>
<accession>A0A0E9RB14</accession>
<dbReference type="AlphaFoldDB" id="A0A0E9RB14"/>
<reference evidence="1" key="1">
    <citation type="submission" date="2014-11" db="EMBL/GenBank/DDBJ databases">
        <authorList>
            <person name="Amaro Gonzalez C."/>
        </authorList>
    </citation>
    <scope>NUCLEOTIDE SEQUENCE</scope>
</reference>
<proteinExistence type="predicted"/>
<sequence>MNCSASRMNKLTLHLSLLHYLTVHNHSPSLTGPLCQHKGMYR</sequence>
<evidence type="ECO:0000313" key="1">
    <source>
        <dbReference type="EMBL" id="JAH25982.1"/>
    </source>
</evidence>